<dbReference type="PANTHER" id="PTHR42734:SF6">
    <property type="entry name" value="MOLYBDATE IMPORT ATP-BINDING PROTEIN MOLC"/>
    <property type="match status" value="1"/>
</dbReference>
<dbReference type="AlphaFoldDB" id="A0A1H2ICF7"/>
<dbReference type="FunFam" id="3.40.50.300:FF:000134">
    <property type="entry name" value="Iron-enterobactin ABC transporter ATP-binding protein"/>
    <property type="match status" value="1"/>
</dbReference>
<dbReference type="InterPro" id="IPR003439">
    <property type="entry name" value="ABC_transporter-like_ATP-bd"/>
</dbReference>
<evidence type="ECO:0000313" key="7">
    <source>
        <dbReference type="Proteomes" id="UP000199608"/>
    </source>
</evidence>
<dbReference type="RefSeq" id="WP_092235323.1">
    <property type="nucleotide sequence ID" value="NZ_FNLL01000008.1"/>
</dbReference>
<evidence type="ECO:0000313" key="6">
    <source>
        <dbReference type="EMBL" id="SDU41797.1"/>
    </source>
</evidence>
<dbReference type="SUPFAM" id="SSF52540">
    <property type="entry name" value="P-loop containing nucleoside triphosphate hydrolases"/>
    <property type="match status" value="1"/>
</dbReference>
<keyword evidence="3" id="KW-0547">Nucleotide-binding</keyword>
<dbReference type="PANTHER" id="PTHR42734">
    <property type="entry name" value="METAL TRANSPORT SYSTEM ATP-BINDING PROTEIN TM_0124-RELATED"/>
    <property type="match status" value="1"/>
</dbReference>
<evidence type="ECO:0000256" key="1">
    <source>
        <dbReference type="ARBA" id="ARBA00005417"/>
    </source>
</evidence>
<protein>
    <submittedName>
        <fullName evidence="6">Iron complex transport system ATP-binding protein</fullName>
    </submittedName>
</protein>
<keyword evidence="4 6" id="KW-0067">ATP-binding</keyword>
<evidence type="ECO:0000256" key="2">
    <source>
        <dbReference type="ARBA" id="ARBA00022448"/>
    </source>
</evidence>
<dbReference type="GO" id="GO:0016887">
    <property type="term" value="F:ATP hydrolysis activity"/>
    <property type="evidence" value="ECO:0007669"/>
    <property type="project" value="InterPro"/>
</dbReference>
<proteinExistence type="inferred from homology"/>
<dbReference type="CDD" id="cd03214">
    <property type="entry name" value="ABC_Iron-Siderophores_B12_Hemin"/>
    <property type="match status" value="1"/>
</dbReference>
<gene>
    <name evidence="6" type="ORF">SAMN04487931_10879</name>
</gene>
<dbReference type="InterPro" id="IPR003593">
    <property type="entry name" value="AAA+_ATPase"/>
</dbReference>
<dbReference type="InterPro" id="IPR017871">
    <property type="entry name" value="ABC_transporter-like_CS"/>
</dbReference>
<dbReference type="Pfam" id="PF00005">
    <property type="entry name" value="ABC_tran"/>
    <property type="match status" value="1"/>
</dbReference>
<dbReference type="PROSITE" id="PS00211">
    <property type="entry name" value="ABC_TRANSPORTER_1"/>
    <property type="match status" value="1"/>
</dbReference>
<dbReference type="EMBL" id="FNLL01000008">
    <property type="protein sequence ID" value="SDU41797.1"/>
    <property type="molecule type" value="Genomic_DNA"/>
</dbReference>
<dbReference type="PROSITE" id="PS50893">
    <property type="entry name" value="ABC_TRANSPORTER_2"/>
    <property type="match status" value="1"/>
</dbReference>
<evidence type="ECO:0000259" key="5">
    <source>
        <dbReference type="PROSITE" id="PS50893"/>
    </source>
</evidence>
<dbReference type="SMART" id="SM00382">
    <property type="entry name" value="AAA"/>
    <property type="match status" value="1"/>
</dbReference>
<dbReference type="Gene3D" id="3.40.50.300">
    <property type="entry name" value="P-loop containing nucleotide triphosphate hydrolases"/>
    <property type="match status" value="1"/>
</dbReference>
<evidence type="ECO:0000256" key="4">
    <source>
        <dbReference type="ARBA" id="ARBA00022840"/>
    </source>
</evidence>
<evidence type="ECO:0000256" key="3">
    <source>
        <dbReference type="ARBA" id="ARBA00022741"/>
    </source>
</evidence>
<keyword evidence="2" id="KW-0813">Transport</keyword>
<name>A0A1H2ICF7_9BACT</name>
<dbReference type="InterPro" id="IPR050153">
    <property type="entry name" value="Metal_Ion_Import_ABC"/>
</dbReference>
<organism evidence="6 7">
    <name type="scientific">Desulfobacula phenolica</name>
    <dbReference type="NCBI Taxonomy" id="90732"/>
    <lineage>
        <taxon>Bacteria</taxon>
        <taxon>Pseudomonadati</taxon>
        <taxon>Thermodesulfobacteriota</taxon>
        <taxon>Desulfobacteria</taxon>
        <taxon>Desulfobacterales</taxon>
        <taxon>Desulfobacteraceae</taxon>
        <taxon>Desulfobacula</taxon>
    </lineage>
</organism>
<reference evidence="7" key="1">
    <citation type="submission" date="2016-10" db="EMBL/GenBank/DDBJ databases">
        <authorList>
            <person name="Varghese N."/>
            <person name="Submissions S."/>
        </authorList>
    </citation>
    <scope>NUCLEOTIDE SEQUENCE [LARGE SCALE GENOMIC DNA]</scope>
    <source>
        <strain evidence="7">DSM 3384</strain>
    </source>
</reference>
<sequence length="265" mass="29749">MLQVGNLSFNYRQTCVLKDIDLNVKKGEIISVLGPNGVGKTTLLKCLLGMIKPCSGFIKMDDMDILKMSPTHRARLIGYVPQAFPSKFPMTVFDAVLMGRKPYVRFVPSGKDLEVVSKVLMSMNLNHLGLKDFDRISGGQKQKVLIARAIAQEPCYLILDEPSSNLDVRHQLEVMDMLKKLAQKKNIGIIMAMHSLNLASRFSDRIVMLKSGCMVCNGTPLEVMTPKIIETVYKIEVNINRINGYPYTIPLNPMPENIIHKELLN</sequence>
<feature type="domain" description="ABC transporter" evidence="5">
    <location>
        <begin position="2"/>
        <end position="236"/>
    </location>
</feature>
<comment type="similarity">
    <text evidence="1">Belongs to the ABC transporter superfamily.</text>
</comment>
<keyword evidence="7" id="KW-1185">Reference proteome</keyword>
<dbReference type="InterPro" id="IPR027417">
    <property type="entry name" value="P-loop_NTPase"/>
</dbReference>
<accession>A0A1H2ICF7</accession>
<dbReference type="Proteomes" id="UP000199608">
    <property type="component" value="Unassembled WGS sequence"/>
</dbReference>
<dbReference type="GO" id="GO:0005524">
    <property type="term" value="F:ATP binding"/>
    <property type="evidence" value="ECO:0007669"/>
    <property type="project" value="UniProtKB-KW"/>
</dbReference>